<reference evidence="1 2" key="1">
    <citation type="journal article" date="2013" name="Genome Announc.">
        <title>Draft Genome Sequence of Cyclobacterium qasimii Strain M12-11BT, Isolated from Arctic Marine Sediment.</title>
        <authorList>
            <person name="Shivaji S."/>
            <person name="Ara S."/>
            <person name="Singh A."/>
            <person name="Kumar Pinnaka A."/>
        </authorList>
    </citation>
    <scope>NUCLEOTIDE SEQUENCE [LARGE SCALE GENOMIC DNA]</scope>
    <source>
        <strain evidence="1 2">M12-11B</strain>
    </source>
</reference>
<dbReference type="PROSITE" id="PS51257">
    <property type="entry name" value="PROKAR_LIPOPROTEIN"/>
    <property type="match status" value="1"/>
</dbReference>
<sequence>MTTKRHIIFLLLVTILLATSCGDQILKTINKNIGNSRFDFSSIENKFEYSDQAEFSIDTIQWDKRKDFYTKLDSLEFFQIYQDTAKKEYLGQYSESIDNDFFYSKQKSKRGLWEFTILTQREGEYCDRILYNIYALDGKLISSFRVAGSCGDGGYYETSSGKFLNDSTYELFSEDNYKTEDVEKPNIITYSKTLTIIKPNGTIAQTDMTLKTETK</sequence>
<dbReference type="AlphaFoldDB" id="S7WX04"/>
<evidence type="ECO:0008006" key="3">
    <source>
        <dbReference type="Google" id="ProtNLM"/>
    </source>
</evidence>
<proteinExistence type="predicted"/>
<dbReference type="Proteomes" id="UP000014974">
    <property type="component" value="Unassembled WGS sequence"/>
</dbReference>
<comment type="caution">
    <text evidence="1">The sequence shown here is derived from an EMBL/GenBank/DDBJ whole genome shotgun (WGS) entry which is preliminary data.</text>
</comment>
<evidence type="ECO:0000313" key="1">
    <source>
        <dbReference type="EMBL" id="EPR71294.1"/>
    </source>
</evidence>
<dbReference type="EMBL" id="ATNM01000021">
    <property type="protein sequence ID" value="EPR71294.1"/>
    <property type="molecule type" value="Genomic_DNA"/>
</dbReference>
<evidence type="ECO:0000313" key="2">
    <source>
        <dbReference type="Proteomes" id="UP000014974"/>
    </source>
</evidence>
<accession>S7WX04</accession>
<gene>
    <name evidence="1" type="ORF">ADICYQ_0520</name>
</gene>
<organism evidence="1 2">
    <name type="scientific">Cyclobacterium qasimii M12-11B</name>
    <dbReference type="NCBI Taxonomy" id="641524"/>
    <lineage>
        <taxon>Bacteria</taxon>
        <taxon>Pseudomonadati</taxon>
        <taxon>Bacteroidota</taxon>
        <taxon>Cytophagia</taxon>
        <taxon>Cytophagales</taxon>
        <taxon>Cyclobacteriaceae</taxon>
        <taxon>Cyclobacterium</taxon>
    </lineage>
</organism>
<protein>
    <recommendedName>
        <fullName evidence="3">Lipoprotein</fullName>
    </recommendedName>
</protein>
<name>S7WX04_9BACT</name>